<evidence type="ECO:0000256" key="3">
    <source>
        <dbReference type="ARBA" id="ARBA00022692"/>
    </source>
</evidence>
<keyword evidence="5 6" id="KW-0472">Membrane</keyword>
<protein>
    <recommendedName>
        <fullName evidence="6">Anoctamin</fullName>
    </recommendedName>
</protein>
<dbReference type="PANTHER" id="PTHR12308:SF84">
    <property type="entry name" value="ANOCTAMIN"/>
    <property type="match status" value="1"/>
</dbReference>
<evidence type="ECO:0000256" key="2">
    <source>
        <dbReference type="ARBA" id="ARBA00009671"/>
    </source>
</evidence>
<evidence type="ECO:0000313" key="8">
    <source>
        <dbReference type="EMBL" id="RMZ95896.1"/>
    </source>
</evidence>
<dbReference type="PANTHER" id="PTHR12308">
    <property type="entry name" value="ANOCTAMIN"/>
    <property type="match status" value="1"/>
</dbReference>
<dbReference type="GO" id="GO:0005886">
    <property type="term" value="C:plasma membrane"/>
    <property type="evidence" value="ECO:0007669"/>
    <property type="project" value="TreeGrafter"/>
</dbReference>
<name>A0A3M7P9W8_BRAPC</name>
<feature type="transmembrane region" description="Helical" evidence="6">
    <location>
        <begin position="250"/>
        <end position="274"/>
    </location>
</feature>
<evidence type="ECO:0000256" key="6">
    <source>
        <dbReference type="RuleBase" id="RU280814"/>
    </source>
</evidence>
<organism evidence="8 9">
    <name type="scientific">Brachionus plicatilis</name>
    <name type="common">Marine rotifer</name>
    <name type="synonym">Brachionus muelleri</name>
    <dbReference type="NCBI Taxonomy" id="10195"/>
    <lineage>
        <taxon>Eukaryota</taxon>
        <taxon>Metazoa</taxon>
        <taxon>Spiralia</taxon>
        <taxon>Gnathifera</taxon>
        <taxon>Rotifera</taxon>
        <taxon>Eurotatoria</taxon>
        <taxon>Monogononta</taxon>
        <taxon>Pseudotrocha</taxon>
        <taxon>Ploima</taxon>
        <taxon>Brachionidae</taxon>
        <taxon>Brachionus</taxon>
    </lineage>
</organism>
<dbReference type="EMBL" id="REGN01012323">
    <property type="protein sequence ID" value="RMZ95896.1"/>
    <property type="molecule type" value="Genomic_DNA"/>
</dbReference>
<evidence type="ECO:0000256" key="1">
    <source>
        <dbReference type="ARBA" id="ARBA00004141"/>
    </source>
</evidence>
<feature type="transmembrane region" description="Helical" evidence="6">
    <location>
        <begin position="204"/>
        <end position="225"/>
    </location>
</feature>
<feature type="domain" description="Anoctamin transmembrane" evidence="7">
    <location>
        <begin position="77"/>
        <end position="269"/>
    </location>
</feature>
<keyword evidence="3 6" id="KW-0812">Transmembrane</keyword>
<evidence type="ECO:0000256" key="5">
    <source>
        <dbReference type="ARBA" id="ARBA00023136"/>
    </source>
</evidence>
<feature type="transmembrane region" description="Helical" evidence="6">
    <location>
        <begin position="85"/>
        <end position="104"/>
    </location>
</feature>
<comment type="caution">
    <text evidence="6">Lacks conserved residue(s) required for the propagation of feature annotation.</text>
</comment>
<dbReference type="InterPro" id="IPR007632">
    <property type="entry name" value="Anoctamin"/>
</dbReference>
<dbReference type="Pfam" id="PF04547">
    <property type="entry name" value="Anoctamin"/>
    <property type="match status" value="2"/>
</dbReference>
<evidence type="ECO:0000259" key="7">
    <source>
        <dbReference type="Pfam" id="PF04547"/>
    </source>
</evidence>
<evidence type="ECO:0000313" key="9">
    <source>
        <dbReference type="Proteomes" id="UP000276133"/>
    </source>
</evidence>
<sequence length="468" mass="56699">MKNQEKIKNIKNVPCIIYNCSTISKRISSNIWNKNSFEFFLKDICDPSRLNFTICPICDQNSCESISLEENCLYSRIYYIFDNHATIVFSVAMSVWSVFFIEFWKRKQNSLQFEWDTYDLNEKIEPLRPQFRSKVTRLRPNKITKENEPYYPLSYRYFKYFISIMTIFFMVLVILGFIFGIVFYRTILQLLLYRSDDLRKFSNIIVPSTAAAINFVFIWLFGFLYKKIARWLTNFVFIKILQHIARMDYFIVYFLFFFVALTRKFHLNILFEYFNKRYIKKKNKCKFVLKEFWDTFVLKRLIFCSLLTNQKIKLYIYYIANFKIQNILLQTRYAKKYHEKETNYKDSLAIKIYLFEFVNTYGTLFYIAFIKGRNLNLKVDKYDLSERCHPAGCLVDLTIQVFIFMTGKQIVNNLVEVVIPFFKKWFRRKSNMVEKEAKRWEKDNSLARWSSDSIFDEYQEMTSEQISK</sequence>
<accession>A0A3M7P9W8</accession>
<dbReference type="OrthoDB" id="296386at2759"/>
<keyword evidence="9" id="KW-1185">Reference proteome</keyword>
<proteinExistence type="inferred from homology"/>
<keyword evidence="4 6" id="KW-1133">Transmembrane helix</keyword>
<feature type="transmembrane region" description="Helical" evidence="6">
    <location>
        <begin position="160"/>
        <end position="184"/>
    </location>
</feature>
<feature type="domain" description="Anoctamin transmembrane" evidence="7">
    <location>
        <begin position="336"/>
        <end position="462"/>
    </location>
</feature>
<comment type="caution">
    <text evidence="8">The sequence shown here is derived from an EMBL/GenBank/DDBJ whole genome shotgun (WGS) entry which is preliminary data.</text>
</comment>
<dbReference type="Proteomes" id="UP000276133">
    <property type="component" value="Unassembled WGS sequence"/>
</dbReference>
<dbReference type="AlphaFoldDB" id="A0A3M7P9W8"/>
<dbReference type="InterPro" id="IPR049452">
    <property type="entry name" value="Anoctamin_TM"/>
</dbReference>
<reference evidence="8 9" key="1">
    <citation type="journal article" date="2018" name="Sci. Rep.">
        <title>Genomic signatures of local adaptation to the degree of environmental predictability in rotifers.</title>
        <authorList>
            <person name="Franch-Gras L."/>
            <person name="Hahn C."/>
            <person name="Garcia-Roger E.M."/>
            <person name="Carmona M.J."/>
            <person name="Serra M."/>
            <person name="Gomez A."/>
        </authorList>
    </citation>
    <scope>NUCLEOTIDE SEQUENCE [LARGE SCALE GENOMIC DNA]</scope>
    <source>
        <strain evidence="8">HYR1</strain>
    </source>
</reference>
<comment type="subcellular location">
    <subcellularLocation>
        <location evidence="1 6">Membrane</location>
        <topology evidence="1 6">Multi-pass membrane protein</topology>
    </subcellularLocation>
</comment>
<evidence type="ECO:0000256" key="4">
    <source>
        <dbReference type="ARBA" id="ARBA00022989"/>
    </source>
</evidence>
<comment type="similarity">
    <text evidence="2 6">Belongs to the anoctamin family.</text>
</comment>
<gene>
    <name evidence="8" type="ORF">BpHYR1_018286</name>
</gene>
<dbReference type="GO" id="GO:0005254">
    <property type="term" value="F:chloride channel activity"/>
    <property type="evidence" value="ECO:0007669"/>
    <property type="project" value="TreeGrafter"/>
</dbReference>